<dbReference type="InterPro" id="IPR000073">
    <property type="entry name" value="AB_hydrolase_1"/>
</dbReference>
<dbReference type="InterPro" id="IPR010497">
    <property type="entry name" value="Epoxide_hydro_N"/>
</dbReference>
<dbReference type="Gene3D" id="3.40.50.1820">
    <property type="entry name" value="alpha/beta hydrolase"/>
    <property type="match status" value="1"/>
</dbReference>
<dbReference type="Pfam" id="PF00561">
    <property type="entry name" value="Abhydrolase_1"/>
    <property type="match status" value="1"/>
</dbReference>
<feature type="domain" description="Epoxide hydrolase N-terminal" evidence="4">
    <location>
        <begin position="15"/>
        <end position="131"/>
    </location>
</feature>
<dbReference type="EMBL" id="JAKJXO020000012">
    <property type="protein sequence ID" value="KAL1597854.1"/>
    <property type="molecule type" value="Genomic_DNA"/>
</dbReference>
<evidence type="ECO:0000256" key="1">
    <source>
        <dbReference type="ARBA" id="ARBA00010088"/>
    </source>
</evidence>
<organism evidence="5 6">
    <name type="scientific">Paraconiothyrium brasiliense</name>
    <dbReference type="NCBI Taxonomy" id="300254"/>
    <lineage>
        <taxon>Eukaryota</taxon>
        <taxon>Fungi</taxon>
        <taxon>Dikarya</taxon>
        <taxon>Ascomycota</taxon>
        <taxon>Pezizomycotina</taxon>
        <taxon>Dothideomycetes</taxon>
        <taxon>Pleosporomycetidae</taxon>
        <taxon>Pleosporales</taxon>
        <taxon>Massarineae</taxon>
        <taxon>Didymosphaeriaceae</taxon>
        <taxon>Paraconiothyrium</taxon>
    </lineage>
</organism>
<evidence type="ECO:0000256" key="2">
    <source>
        <dbReference type="ARBA" id="ARBA00022801"/>
    </source>
</evidence>
<comment type="similarity">
    <text evidence="1">Belongs to the peptidase S33 family.</text>
</comment>
<evidence type="ECO:0000259" key="3">
    <source>
        <dbReference type="Pfam" id="PF00561"/>
    </source>
</evidence>
<dbReference type="PANTHER" id="PTHR21661:SF39">
    <property type="entry name" value="HYDROLASE, PUTATIVE (AFU_ORTHOLOGUE AFUA_3G08960)-RELATED"/>
    <property type="match status" value="1"/>
</dbReference>
<dbReference type="Proteomes" id="UP001521785">
    <property type="component" value="Unassembled WGS sequence"/>
</dbReference>
<dbReference type="PIRSF" id="PIRSF001112">
    <property type="entry name" value="Epoxide_hydrolase"/>
    <property type="match status" value="1"/>
</dbReference>
<reference evidence="5 6" key="1">
    <citation type="submission" date="2024-02" db="EMBL/GenBank/DDBJ databases">
        <title>De novo assembly and annotation of 12 fungi associated with fruit tree decline syndrome in Ontario, Canada.</title>
        <authorList>
            <person name="Sulman M."/>
            <person name="Ellouze W."/>
            <person name="Ilyukhin E."/>
        </authorList>
    </citation>
    <scope>NUCLEOTIDE SEQUENCE [LARGE SCALE GENOMIC DNA]</scope>
    <source>
        <strain evidence="5 6">M42-189</strain>
    </source>
</reference>
<evidence type="ECO:0000313" key="6">
    <source>
        <dbReference type="Proteomes" id="UP001521785"/>
    </source>
</evidence>
<evidence type="ECO:0000313" key="5">
    <source>
        <dbReference type="EMBL" id="KAL1597854.1"/>
    </source>
</evidence>
<accession>A0ABR3R144</accession>
<dbReference type="InterPro" id="IPR029058">
    <property type="entry name" value="AB_hydrolase_fold"/>
</dbReference>
<evidence type="ECO:0000259" key="4">
    <source>
        <dbReference type="Pfam" id="PF06441"/>
    </source>
</evidence>
<dbReference type="Pfam" id="PF06441">
    <property type="entry name" value="EHN"/>
    <property type="match status" value="1"/>
</dbReference>
<name>A0ABR3R144_9PLEO</name>
<sequence length="406" mass="46066">MAGYNTLPTTATGKIEPFEIHIEEQELQDLKTLVRLSPIVQDTYENQKERVAEGHTFGITREWLIEAKKYWETDFDWRTQEANLNSSPHYKASITDEDGRTYTIHFCALFSRSPTAIPLARLSGWPCTFAESLPLLTLLQQKYTPETLPYHIILPSQVGWAFSSPPPLDKDWTYADSARILHKLMATTLGFEKYAVSGGDIGAGIGRIMASSYPEIRAFHTNHNQMPRPDSATDDELEEFEKEGVRRGDEFLSTGTAYGRMAGTRPGTLGAVLASSPVALLAWVGEKYLSWADQRTPIPLPHILEAVCMYWFTGCLATTFYPYREDFLAGPGKKGYLHGQEELYVECPMGYSYFPRELIACPRSWAERSGKLRWYRRHEVGGHFPALERSDVLLEDLEDFLGEVWT</sequence>
<keyword evidence="2" id="KW-0378">Hydrolase</keyword>
<feature type="domain" description="AB hydrolase-1" evidence="3">
    <location>
        <begin position="149"/>
        <end position="240"/>
    </location>
</feature>
<gene>
    <name evidence="5" type="ORF">SLS60_008341</name>
</gene>
<proteinExistence type="inferred from homology"/>
<evidence type="ECO:0008006" key="7">
    <source>
        <dbReference type="Google" id="ProtNLM"/>
    </source>
</evidence>
<comment type="caution">
    <text evidence="5">The sequence shown here is derived from an EMBL/GenBank/DDBJ whole genome shotgun (WGS) entry which is preliminary data.</text>
</comment>
<dbReference type="SUPFAM" id="SSF53474">
    <property type="entry name" value="alpha/beta-Hydrolases"/>
    <property type="match status" value="1"/>
</dbReference>
<dbReference type="InterPro" id="IPR016292">
    <property type="entry name" value="Epoxide_hydrolase"/>
</dbReference>
<keyword evidence="6" id="KW-1185">Reference proteome</keyword>
<dbReference type="PANTHER" id="PTHR21661">
    <property type="entry name" value="EPOXIDE HYDROLASE 1-RELATED"/>
    <property type="match status" value="1"/>
</dbReference>
<protein>
    <recommendedName>
        <fullName evidence="7">Epoxide hydrolase</fullName>
    </recommendedName>
</protein>